<keyword evidence="2" id="KW-1185">Reference proteome</keyword>
<dbReference type="RefSeq" id="WP_318641959.1">
    <property type="nucleotide sequence ID" value="NZ_CP137892.1"/>
</dbReference>
<reference evidence="1 2" key="1">
    <citation type="submission" date="2023-11" db="EMBL/GenBank/DDBJ databases">
        <title>Complete genome of Pseudomonas benzenivorans BA3361.</title>
        <authorList>
            <person name="Shin S.Y."/>
            <person name="Song J."/>
            <person name="Kang H."/>
        </authorList>
    </citation>
    <scope>NUCLEOTIDE SEQUENCE [LARGE SCALE GENOMIC DNA]</scope>
    <source>
        <strain evidence="1 2">HNIBRBA3361</strain>
    </source>
</reference>
<accession>A0ABZ0PQU8</accession>
<dbReference type="Proteomes" id="UP001305928">
    <property type="component" value="Chromosome"/>
</dbReference>
<gene>
    <name evidence="1" type="ORF">SBP02_11790</name>
</gene>
<dbReference type="Pfam" id="PF07030">
    <property type="entry name" value="Phage_Mu_Gp36"/>
    <property type="match status" value="1"/>
</dbReference>
<name>A0ABZ0PQU8_9PSED</name>
<dbReference type="EMBL" id="CP137892">
    <property type="protein sequence ID" value="WPC03466.1"/>
    <property type="molecule type" value="Genomic_DNA"/>
</dbReference>
<evidence type="ECO:0000313" key="2">
    <source>
        <dbReference type="Proteomes" id="UP001305928"/>
    </source>
</evidence>
<proteinExistence type="predicted"/>
<organism evidence="1 2">
    <name type="scientific">Pseudomonas benzenivorans</name>
    <dbReference type="NCBI Taxonomy" id="556533"/>
    <lineage>
        <taxon>Bacteria</taxon>
        <taxon>Pseudomonadati</taxon>
        <taxon>Pseudomonadota</taxon>
        <taxon>Gammaproteobacteria</taxon>
        <taxon>Pseudomonadales</taxon>
        <taxon>Pseudomonadaceae</taxon>
        <taxon>Pseudomonas</taxon>
    </lineage>
</organism>
<sequence length="119" mass="13146">MYATLVDFEKAFGADDVVNDTDRMTQCLERATRLVDTYARSAGLTTPMTDVNALADVKGPCLDIARYFAWSDSNNEKIRQHYEDAISFLEKVATRKILLIPTGAPVATGGFANIRLIRG</sequence>
<dbReference type="InterPro" id="IPR009752">
    <property type="entry name" value="Phage_Mu_GpJ"/>
</dbReference>
<protein>
    <submittedName>
        <fullName evidence="1">Phage protein Gp36 family protein</fullName>
    </submittedName>
</protein>
<evidence type="ECO:0000313" key="1">
    <source>
        <dbReference type="EMBL" id="WPC03466.1"/>
    </source>
</evidence>